<organism evidence="1 2">
    <name type="scientific">Actinoalloteichus fjordicus</name>
    <dbReference type="NCBI Taxonomy" id="1612552"/>
    <lineage>
        <taxon>Bacteria</taxon>
        <taxon>Bacillati</taxon>
        <taxon>Actinomycetota</taxon>
        <taxon>Actinomycetes</taxon>
        <taxon>Pseudonocardiales</taxon>
        <taxon>Pseudonocardiaceae</taxon>
        <taxon>Actinoalloteichus</taxon>
    </lineage>
</organism>
<gene>
    <name evidence="1" type="ORF">UA74_18880</name>
</gene>
<evidence type="ECO:0000313" key="2">
    <source>
        <dbReference type="Proteomes" id="UP000185511"/>
    </source>
</evidence>
<reference evidence="2" key="1">
    <citation type="submission" date="2016-06" db="EMBL/GenBank/DDBJ databases">
        <title>Complete genome sequence of Actinoalloteichus fjordicus DSM 46855 (=ADI127-17), type strain of the new species Actinoalloteichus fjordicus.</title>
        <authorList>
            <person name="Ruckert C."/>
            <person name="Nouioui I."/>
            <person name="Willmese J."/>
            <person name="van Wezel G."/>
            <person name="Klenk H.-P."/>
            <person name="Kalinowski J."/>
            <person name="Zotchev S.B."/>
        </authorList>
    </citation>
    <scope>NUCLEOTIDE SEQUENCE [LARGE SCALE GENOMIC DNA]</scope>
    <source>
        <strain evidence="2">ADI127-7</strain>
    </source>
</reference>
<dbReference type="EMBL" id="CP016076">
    <property type="protein sequence ID" value="APU15804.1"/>
    <property type="molecule type" value="Genomic_DNA"/>
</dbReference>
<dbReference type="Proteomes" id="UP000185511">
    <property type="component" value="Chromosome"/>
</dbReference>
<name>A0AAC9LFA2_9PSEU</name>
<protein>
    <submittedName>
        <fullName evidence="1">Uncharacterized protein</fullName>
    </submittedName>
</protein>
<evidence type="ECO:0000313" key="1">
    <source>
        <dbReference type="EMBL" id="APU15804.1"/>
    </source>
</evidence>
<keyword evidence="2" id="KW-1185">Reference proteome</keyword>
<sequence>MRHWIYPGVGVIAETVLAACPVIVRTPDRPDRPGDLSAEGAGAKVGWRSGPGRISAAEAFHPIDILRISNRCSIISS</sequence>
<accession>A0AAC9LFA2</accession>
<dbReference type="AlphaFoldDB" id="A0AAC9LFA2"/>
<proteinExistence type="predicted"/>
<dbReference type="KEGG" id="acad:UA74_18880"/>